<evidence type="ECO:0000256" key="9">
    <source>
        <dbReference type="ARBA" id="ARBA00023242"/>
    </source>
</evidence>
<keyword evidence="8" id="KW-0226">DNA condensation</keyword>
<feature type="coiled-coil region" evidence="12">
    <location>
        <begin position="705"/>
        <end position="732"/>
    </location>
</feature>
<dbReference type="OrthoDB" id="5575062at2759"/>
<evidence type="ECO:0000256" key="2">
    <source>
        <dbReference type="ARBA" id="ARBA00006005"/>
    </source>
</evidence>
<feature type="coiled-coil region" evidence="12">
    <location>
        <begin position="835"/>
        <end position="869"/>
    </location>
</feature>
<keyword evidence="16" id="KW-1185">Reference proteome</keyword>
<dbReference type="InterPro" id="IPR003395">
    <property type="entry name" value="RecF/RecN/SMC_N"/>
</dbReference>
<feature type="coiled-coil region" evidence="12">
    <location>
        <begin position="909"/>
        <end position="946"/>
    </location>
</feature>
<reference evidence="15" key="1">
    <citation type="submission" date="2020-12" db="EMBL/GenBank/DDBJ databases">
        <authorList>
            <person name="Iha C."/>
        </authorList>
    </citation>
    <scope>NUCLEOTIDE SEQUENCE</scope>
</reference>
<dbReference type="Gene3D" id="3.40.50.300">
    <property type="entry name" value="P-loop containing nucleotide triphosphate hydrolases"/>
    <property type="match status" value="2"/>
</dbReference>
<dbReference type="PANTHER" id="PTHR18937">
    <property type="entry name" value="STRUCTURAL MAINTENANCE OF CHROMOSOMES SMC FAMILY MEMBER"/>
    <property type="match status" value="1"/>
</dbReference>
<evidence type="ECO:0000256" key="6">
    <source>
        <dbReference type="ARBA" id="ARBA00022840"/>
    </source>
</evidence>
<feature type="domain" description="SMC hinge" evidence="14">
    <location>
        <begin position="541"/>
        <end position="657"/>
    </location>
</feature>
<dbReference type="Gene3D" id="3.30.70.1620">
    <property type="match status" value="1"/>
</dbReference>
<dbReference type="PANTHER" id="PTHR18937:SF172">
    <property type="entry name" value="STRUCTURAL MAINTENANCE OF CHROMOSOMES PROTEIN"/>
    <property type="match status" value="1"/>
</dbReference>
<evidence type="ECO:0000259" key="14">
    <source>
        <dbReference type="SMART" id="SM00968"/>
    </source>
</evidence>
<evidence type="ECO:0000313" key="15">
    <source>
        <dbReference type="EMBL" id="CAD7704456.1"/>
    </source>
</evidence>
<accession>A0A8S1JF07</accession>
<comment type="subcellular location">
    <subcellularLocation>
        <location evidence="1 11">Nucleus</location>
    </subcellularLocation>
</comment>
<protein>
    <recommendedName>
        <fullName evidence="11">Structural maintenance of chromosomes protein</fullName>
    </recommendedName>
</protein>
<evidence type="ECO:0000256" key="12">
    <source>
        <dbReference type="SAM" id="Coils"/>
    </source>
</evidence>
<sequence length="1240" mass="140372">MEADAGAPMTRLMIRQMVLENFKSYAGSRTIGPFDKSFTAVVGPNGSGKSNVIDAMLFVFGKRAKKLRLNKVSELIHKSSNYRNLQYARVSVHFQEIIDKEGADFDVVQDSNFVISRVATIANKSDYEINGRKSSFTEVTNLLKAKGVDLDNNRFLILQGEVEMISQMKPMGQDKHDEGLLEYLEDIMGTNQYVEKLEEASKSLEDIDERRQSMLQRLRIVEDEKSSLEAAKNEALAFLAKDAEIQKLQIADCSHILAGLQENMDQVEAQIASLQGKLQAEKEGNKSSVKELAALQKTQQEMRKRQTRLEKEHQKEQGKYKEQEKVDLKFAEEQKHLATKLEKLKKKEMDSAQAAEAAQKDIRMAETEIPQAQSQAEGLQAQLQREEQVFQQYKDGIKDEVESHLKELSKVQESLSPWERQMQEVRSKASTAQAEKETLAQQQAVAEAELAEALRTIEELKARPNHKRLQELEAEAQHHRQLLQEATHALQELRRKEETQQRVVREMEEQLLRARQQNSDERSQGGIIQALMEARRSGQIPGLHGRLGDLGAIDAKYDVAISTACGALDHIVVESTEDGQAGVQLLRNRQLGVATFLILSQQARLEAEMQRPVNTPEGLPRLFDLVQVGNDRDRVAFYFALRNTLVANDLEQATRIAYGSDPRFRRIVTLKGELINESGTITGGGGRPRRGRMTLGNAPPRVLDRRAREQEIKQLDSQVKEARECLEAIMQAIGEKESAQQESQRALSNLETTIPVTRMEAEADEARSNDLQRRLGRLQKQAQPTREEIAKIRDLDCRIQSCQGDITRLEQSMVDLRKMEDEIKSRIENAGGTRLRNQKEKVEKLQEAKKHLEMEIKRKEVLIASKRKQMNKMAGDIEKCRAEGAKTEEKVAKNRKEKQANEDAALLTFQSAEKVRAAVEEAKEELQNVTNAMEGLLQESNAARERESRIEIELEDVTQRRADVVAAKRHHTNQRAAYVQRLAECAPGEPVPEHTPEELATVDVQQLRFQIVSLKEDLEKMNPNTSALNEFRTKEAEAARRKEEFDSVTQDRDKMKMHYEGLRKRRLDEFMTGFNIIGMKLKENYQMLTLGGDAELELVDSLDPFSEGIVFSVRPPKKSWKNIANLSGGEKTLSSLALVFALHHYKPTPVYVMDEIDAALDFKNVSIVGHYVKERTKGAQFIIISLRNNMFELADRLTGVYKVDNCSNSLTMNPRELVIGGAHDVGKGQQTGTEPTMTVA</sequence>
<evidence type="ECO:0000256" key="3">
    <source>
        <dbReference type="ARBA" id="ARBA00022618"/>
    </source>
</evidence>
<evidence type="ECO:0000256" key="10">
    <source>
        <dbReference type="ARBA" id="ARBA00023306"/>
    </source>
</evidence>
<evidence type="ECO:0000256" key="1">
    <source>
        <dbReference type="ARBA" id="ARBA00004123"/>
    </source>
</evidence>
<feature type="region of interest" description="Disordered" evidence="13">
    <location>
        <begin position="679"/>
        <end position="698"/>
    </location>
</feature>
<keyword evidence="7 12" id="KW-0175">Coiled coil</keyword>
<dbReference type="InterPro" id="IPR010935">
    <property type="entry name" value="SMC_hinge"/>
</dbReference>
<dbReference type="PIRSF" id="PIRSF005719">
    <property type="entry name" value="SMC"/>
    <property type="match status" value="1"/>
</dbReference>
<keyword evidence="5" id="KW-0498">Mitosis</keyword>
<evidence type="ECO:0000256" key="4">
    <source>
        <dbReference type="ARBA" id="ARBA00022741"/>
    </source>
</evidence>
<feature type="compositionally biased region" description="Basic and acidic residues" evidence="13">
    <location>
        <begin position="300"/>
        <end position="321"/>
    </location>
</feature>
<dbReference type="GO" id="GO:0007076">
    <property type="term" value="P:mitotic chromosome condensation"/>
    <property type="evidence" value="ECO:0007669"/>
    <property type="project" value="TreeGrafter"/>
</dbReference>
<feature type="coiled-coil region" evidence="12">
    <location>
        <begin position="422"/>
        <end position="524"/>
    </location>
</feature>
<dbReference type="SUPFAM" id="SSF52540">
    <property type="entry name" value="P-loop containing nucleoside triphosphate hydrolases"/>
    <property type="match status" value="1"/>
</dbReference>
<keyword evidence="9 11" id="KW-0539">Nucleus</keyword>
<keyword evidence="6" id="KW-0067">ATP-binding</keyword>
<dbReference type="InterPro" id="IPR024704">
    <property type="entry name" value="SMC"/>
</dbReference>
<dbReference type="SUPFAM" id="SSF75553">
    <property type="entry name" value="Smc hinge domain"/>
    <property type="match status" value="1"/>
</dbReference>
<gene>
    <name evidence="15" type="ORF">OSTQU699_LOCUS9811</name>
</gene>
<dbReference type="EMBL" id="CAJHUC010002857">
    <property type="protein sequence ID" value="CAD7704456.1"/>
    <property type="molecule type" value="Genomic_DNA"/>
</dbReference>
<proteinExistence type="inferred from homology"/>
<evidence type="ECO:0000256" key="11">
    <source>
        <dbReference type="PIRNR" id="PIRNR005719"/>
    </source>
</evidence>
<dbReference type="GO" id="GO:0000796">
    <property type="term" value="C:condensin complex"/>
    <property type="evidence" value="ECO:0007669"/>
    <property type="project" value="TreeGrafter"/>
</dbReference>
<dbReference type="Proteomes" id="UP000708148">
    <property type="component" value="Unassembled WGS sequence"/>
</dbReference>
<dbReference type="AlphaFoldDB" id="A0A8S1JF07"/>
<name>A0A8S1JF07_9CHLO</name>
<evidence type="ECO:0000256" key="7">
    <source>
        <dbReference type="ARBA" id="ARBA00023054"/>
    </source>
</evidence>
<keyword evidence="10" id="KW-0131">Cell cycle</keyword>
<dbReference type="FunFam" id="3.40.50.300:FF:000585">
    <property type="entry name" value="Structural maintenance of chromosomes 4"/>
    <property type="match status" value="1"/>
</dbReference>
<dbReference type="FunFam" id="3.40.50.300:FF:000481">
    <property type="entry name" value="Structural maintenance of chromosomes 4"/>
    <property type="match status" value="1"/>
</dbReference>
<dbReference type="Pfam" id="PF02463">
    <property type="entry name" value="SMC_N"/>
    <property type="match status" value="1"/>
</dbReference>
<keyword evidence="4" id="KW-0547">Nucleotide-binding</keyword>
<dbReference type="InterPro" id="IPR027417">
    <property type="entry name" value="P-loop_NTPase"/>
</dbReference>
<keyword evidence="3" id="KW-0132">Cell division</keyword>
<feature type="region of interest" description="Disordered" evidence="13">
    <location>
        <begin position="297"/>
        <end position="321"/>
    </location>
</feature>
<dbReference type="Gene3D" id="1.20.1060.20">
    <property type="match status" value="1"/>
</dbReference>
<dbReference type="InterPro" id="IPR036277">
    <property type="entry name" value="SMC_hinge_sf"/>
</dbReference>
<dbReference type="SMART" id="SM00968">
    <property type="entry name" value="SMC_hinge"/>
    <property type="match status" value="1"/>
</dbReference>
<evidence type="ECO:0000256" key="5">
    <source>
        <dbReference type="ARBA" id="ARBA00022776"/>
    </source>
</evidence>
<evidence type="ECO:0000313" key="16">
    <source>
        <dbReference type="Proteomes" id="UP000708148"/>
    </source>
</evidence>
<comment type="similarity">
    <text evidence="2">Belongs to the SMC family. SMC4 subfamily.</text>
</comment>
<organism evidence="15 16">
    <name type="scientific">Ostreobium quekettii</name>
    <dbReference type="NCBI Taxonomy" id="121088"/>
    <lineage>
        <taxon>Eukaryota</taxon>
        <taxon>Viridiplantae</taxon>
        <taxon>Chlorophyta</taxon>
        <taxon>core chlorophytes</taxon>
        <taxon>Ulvophyceae</taxon>
        <taxon>TCBD clade</taxon>
        <taxon>Bryopsidales</taxon>
        <taxon>Ostreobineae</taxon>
        <taxon>Ostreobiaceae</taxon>
        <taxon>Ostreobium</taxon>
    </lineage>
</organism>
<evidence type="ECO:0000256" key="8">
    <source>
        <dbReference type="ARBA" id="ARBA00023067"/>
    </source>
</evidence>
<dbReference type="GO" id="GO:0016887">
    <property type="term" value="F:ATP hydrolysis activity"/>
    <property type="evidence" value="ECO:0007669"/>
    <property type="project" value="InterPro"/>
</dbReference>
<comment type="caution">
    <text evidence="15">The sequence shown here is derived from an EMBL/GenBank/DDBJ whole genome shotgun (WGS) entry which is preliminary data.</text>
</comment>
<dbReference type="GO" id="GO:0005524">
    <property type="term" value="F:ATP binding"/>
    <property type="evidence" value="ECO:0007669"/>
    <property type="project" value="UniProtKB-KW"/>
</dbReference>
<dbReference type="GO" id="GO:0051301">
    <property type="term" value="P:cell division"/>
    <property type="evidence" value="ECO:0007669"/>
    <property type="project" value="UniProtKB-KW"/>
</dbReference>
<dbReference type="GO" id="GO:0005634">
    <property type="term" value="C:nucleus"/>
    <property type="evidence" value="ECO:0007669"/>
    <property type="project" value="UniProtKB-SubCell"/>
</dbReference>
<evidence type="ECO:0000256" key="13">
    <source>
        <dbReference type="SAM" id="MobiDB-lite"/>
    </source>
</evidence>
<dbReference type="Pfam" id="PF06470">
    <property type="entry name" value="SMC_hinge"/>
    <property type="match status" value="1"/>
</dbReference>